<dbReference type="SUPFAM" id="SSF81321">
    <property type="entry name" value="Family A G protein-coupled receptor-like"/>
    <property type="match status" value="1"/>
</dbReference>
<comment type="similarity">
    <text evidence="5">Belongs to the G-protein coupled receptor 1 family.</text>
</comment>
<accession>A0A913ZNY5</accession>
<feature type="transmembrane region" description="Helical" evidence="6">
    <location>
        <begin position="232"/>
        <end position="257"/>
    </location>
</feature>
<evidence type="ECO:0000256" key="5">
    <source>
        <dbReference type="RuleBase" id="RU000688"/>
    </source>
</evidence>
<keyword evidence="5" id="KW-0297">G-protein coupled receptor</keyword>
<keyword evidence="5" id="KW-0807">Transducer</keyword>
<evidence type="ECO:0000256" key="2">
    <source>
        <dbReference type="ARBA" id="ARBA00022692"/>
    </source>
</evidence>
<evidence type="ECO:0000259" key="7">
    <source>
        <dbReference type="PROSITE" id="PS50262"/>
    </source>
</evidence>
<feature type="transmembrane region" description="Helical" evidence="6">
    <location>
        <begin position="22"/>
        <end position="42"/>
    </location>
</feature>
<evidence type="ECO:0000256" key="6">
    <source>
        <dbReference type="SAM" id="Phobius"/>
    </source>
</evidence>
<dbReference type="Proteomes" id="UP000887568">
    <property type="component" value="Unplaced"/>
</dbReference>
<evidence type="ECO:0000256" key="4">
    <source>
        <dbReference type="ARBA" id="ARBA00023136"/>
    </source>
</evidence>
<feature type="domain" description="G-protein coupled receptors family 1 profile" evidence="7">
    <location>
        <begin position="33"/>
        <end position="292"/>
    </location>
</feature>
<dbReference type="GO" id="GO:0004930">
    <property type="term" value="F:G protein-coupled receptor activity"/>
    <property type="evidence" value="ECO:0007669"/>
    <property type="project" value="UniProtKB-KW"/>
</dbReference>
<dbReference type="PROSITE" id="PS00237">
    <property type="entry name" value="G_PROTEIN_RECEP_F1_1"/>
    <property type="match status" value="1"/>
</dbReference>
<dbReference type="EnsemblMetazoa" id="XM_038196892.1">
    <property type="protein sequence ID" value="XP_038052820.1"/>
    <property type="gene ID" value="LOC119725485"/>
</dbReference>
<dbReference type="Pfam" id="PF00001">
    <property type="entry name" value="7tm_1"/>
    <property type="match status" value="1"/>
</dbReference>
<dbReference type="PRINTS" id="PR00237">
    <property type="entry name" value="GPCRRHODOPSN"/>
</dbReference>
<dbReference type="InterPro" id="IPR000276">
    <property type="entry name" value="GPCR_Rhodpsn"/>
</dbReference>
<feature type="transmembrane region" description="Helical" evidence="6">
    <location>
        <begin position="90"/>
        <end position="108"/>
    </location>
</feature>
<keyword evidence="4 6" id="KW-0472">Membrane</keyword>
<dbReference type="OrthoDB" id="5950491at2759"/>
<feature type="transmembrane region" description="Helical" evidence="6">
    <location>
        <begin position="269"/>
        <end position="291"/>
    </location>
</feature>
<protein>
    <recommendedName>
        <fullName evidence="7">G-protein coupled receptors family 1 profile domain-containing protein</fullName>
    </recommendedName>
</protein>
<dbReference type="GO" id="GO:0016020">
    <property type="term" value="C:membrane"/>
    <property type="evidence" value="ECO:0007669"/>
    <property type="project" value="UniProtKB-SubCell"/>
</dbReference>
<dbReference type="Gene3D" id="1.20.1070.10">
    <property type="entry name" value="Rhodopsin 7-helix transmembrane proteins"/>
    <property type="match status" value="1"/>
</dbReference>
<keyword evidence="5" id="KW-0675">Receptor</keyword>
<evidence type="ECO:0000313" key="8">
    <source>
        <dbReference type="EnsemblMetazoa" id="XP_038052820.1"/>
    </source>
</evidence>
<dbReference type="PANTHER" id="PTHR45698:SF1">
    <property type="entry name" value="TRACE AMINE-ASSOCIATED RECEPTOR 13C-LIKE"/>
    <property type="match status" value="1"/>
</dbReference>
<feature type="transmembrane region" description="Helical" evidence="6">
    <location>
        <begin position="129"/>
        <end position="151"/>
    </location>
</feature>
<dbReference type="PANTHER" id="PTHR45698">
    <property type="entry name" value="TRACE AMINE-ASSOCIATED RECEPTOR 19N-RELATED"/>
    <property type="match status" value="1"/>
</dbReference>
<dbReference type="AlphaFoldDB" id="A0A913ZNY5"/>
<feature type="transmembrane region" description="Helical" evidence="6">
    <location>
        <begin position="54"/>
        <end position="78"/>
    </location>
</feature>
<dbReference type="GeneID" id="119725485"/>
<dbReference type="CDD" id="cd00637">
    <property type="entry name" value="7tm_classA_rhodopsin-like"/>
    <property type="match status" value="1"/>
</dbReference>
<reference evidence="8" key="1">
    <citation type="submission" date="2022-11" db="UniProtKB">
        <authorList>
            <consortium name="EnsemblMetazoa"/>
        </authorList>
    </citation>
    <scope>IDENTIFICATION</scope>
</reference>
<proteinExistence type="inferred from homology"/>
<sequence length="326" mass="37406">MNSTQQLNDTEELTGSELICNIMVAEGVIGVFGNLLVCFVILRVKFLHNMTNYLLVNLAVADMLLCLQSAFVPTGIIGRELFCRVLISEYLAWALSYASAYNLCAVTIERYVAIMHPLQYKRKLTATRMKYLIALIWVISFLFSSPFIFTIETSNNPEHPCFESKYPHHEFPILLNVFSFFMGYLLPIALMSWAYYKIQITLKRQAKVLNLQYARAAAYDLVLARHRLVRTLLIVLGSLIILLTPSSTAILLCLHPIHKALISFCDSHTYGYILAVCDFFYYFNSVINPIIYELKYKKFRQGVKVAFCSCFKRHGNNRVDIEMIPL</sequence>
<evidence type="ECO:0000256" key="3">
    <source>
        <dbReference type="ARBA" id="ARBA00022989"/>
    </source>
</evidence>
<dbReference type="PROSITE" id="PS50262">
    <property type="entry name" value="G_PROTEIN_RECEP_F1_2"/>
    <property type="match status" value="1"/>
</dbReference>
<dbReference type="RefSeq" id="XP_038052820.1">
    <property type="nucleotide sequence ID" value="XM_038196892.1"/>
</dbReference>
<name>A0A913ZNY5_PATMI</name>
<keyword evidence="2 5" id="KW-0812">Transmembrane</keyword>
<organism evidence="8 9">
    <name type="scientific">Patiria miniata</name>
    <name type="common">Bat star</name>
    <name type="synonym">Asterina miniata</name>
    <dbReference type="NCBI Taxonomy" id="46514"/>
    <lineage>
        <taxon>Eukaryota</taxon>
        <taxon>Metazoa</taxon>
        <taxon>Echinodermata</taxon>
        <taxon>Eleutherozoa</taxon>
        <taxon>Asterozoa</taxon>
        <taxon>Asteroidea</taxon>
        <taxon>Valvatacea</taxon>
        <taxon>Valvatida</taxon>
        <taxon>Asterinidae</taxon>
        <taxon>Patiria</taxon>
    </lineage>
</organism>
<keyword evidence="9" id="KW-1185">Reference proteome</keyword>
<feature type="transmembrane region" description="Helical" evidence="6">
    <location>
        <begin position="171"/>
        <end position="196"/>
    </location>
</feature>
<evidence type="ECO:0000313" key="9">
    <source>
        <dbReference type="Proteomes" id="UP000887568"/>
    </source>
</evidence>
<comment type="subcellular location">
    <subcellularLocation>
        <location evidence="1">Membrane</location>
    </subcellularLocation>
</comment>
<evidence type="ECO:0000256" key="1">
    <source>
        <dbReference type="ARBA" id="ARBA00004370"/>
    </source>
</evidence>
<keyword evidence="3 6" id="KW-1133">Transmembrane helix</keyword>
<dbReference type="InterPro" id="IPR017452">
    <property type="entry name" value="GPCR_Rhodpsn_7TM"/>
</dbReference>